<evidence type="ECO:0000256" key="1">
    <source>
        <dbReference type="SAM" id="MobiDB-lite"/>
    </source>
</evidence>
<feature type="region of interest" description="Disordered" evidence="1">
    <location>
        <begin position="171"/>
        <end position="216"/>
    </location>
</feature>
<dbReference type="Pfam" id="PF11095">
    <property type="entry name" value="Gemin7"/>
    <property type="match status" value="1"/>
</dbReference>
<evidence type="ECO:0000313" key="2">
    <source>
        <dbReference type="Proteomes" id="UP000095281"/>
    </source>
</evidence>
<dbReference type="GO" id="GO:0034719">
    <property type="term" value="C:SMN-Sm protein complex"/>
    <property type="evidence" value="ECO:0007669"/>
    <property type="project" value="InterPro"/>
</dbReference>
<dbReference type="WBParaSite" id="MhA1_Contig883.frz3.gene7">
    <property type="protein sequence ID" value="MhA1_Contig883.frz3.gene7"/>
    <property type="gene ID" value="MhA1_Contig883.frz3.gene7"/>
</dbReference>
<keyword evidence="2" id="KW-1185">Reference proteome</keyword>
<feature type="compositionally biased region" description="Polar residues" evidence="1">
    <location>
        <begin position="172"/>
        <end position="186"/>
    </location>
</feature>
<dbReference type="AlphaFoldDB" id="A0A1I8C0M3"/>
<dbReference type="Gene3D" id="2.30.30.100">
    <property type="match status" value="1"/>
</dbReference>
<accession>A0A1I8C0M3</accession>
<proteinExistence type="predicted"/>
<reference evidence="3" key="1">
    <citation type="submission" date="2016-11" db="UniProtKB">
        <authorList>
            <consortium name="WormBaseParasite"/>
        </authorList>
    </citation>
    <scope>IDENTIFICATION</scope>
</reference>
<name>A0A1I8C0M3_MELHA</name>
<protein>
    <submittedName>
        <fullName evidence="3">S1 motif domain-containing protein</fullName>
    </submittedName>
</protein>
<organism evidence="2 3">
    <name type="scientific">Meloidogyne hapla</name>
    <name type="common">Root-knot nematode worm</name>
    <dbReference type="NCBI Taxonomy" id="6305"/>
    <lineage>
        <taxon>Eukaryota</taxon>
        <taxon>Metazoa</taxon>
        <taxon>Ecdysozoa</taxon>
        <taxon>Nematoda</taxon>
        <taxon>Chromadorea</taxon>
        <taxon>Rhabditida</taxon>
        <taxon>Tylenchina</taxon>
        <taxon>Tylenchomorpha</taxon>
        <taxon>Tylenchoidea</taxon>
        <taxon>Meloidogynidae</taxon>
        <taxon>Meloidogyninae</taxon>
        <taxon>Meloidogyne</taxon>
    </lineage>
</organism>
<sequence>MEVQNSQDFDEETQIANVELRQRFLRFLKWLPNKKVEAKMFGANLNGIITAVDASNFDNFLFNKLYTPTGLVEHAALRTRDTIYLKISLTNNEKNNSNTKEMKIVQSNENKEINYQMENKNLSSIGSDLSCNNKNKSSTVENEINSKEESFITPQVKNSEENNIEEIAEMEVSSTSEISTPLSCTKSEGHKKKRSGKMSVAERMTRSTAHYLDRIK</sequence>
<evidence type="ECO:0000313" key="3">
    <source>
        <dbReference type="WBParaSite" id="MhA1_Contig883.frz3.gene7"/>
    </source>
</evidence>
<dbReference type="InterPro" id="IPR020338">
    <property type="entry name" value="SMN_gemin7"/>
</dbReference>
<dbReference type="Proteomes" id="UP000095281">
    <property type="component" value="Unplaced"/>
</dbReference>